<accession>A0ABR2AT55</accession>
<gene>
    <name evidence="12" type="ORF">V6N12_019178</name>
</gene>
<comment type="caution">
    <text evidence="12">The sequence shown here is derived from an EMBL/GenBank/DDBJ whole genome shotgun (WGS) entry which is preliminary data.</text>
</comment>
<evidence type="ECO:0000256" key="8">
    <source>
        <dbReference type="ARBA" id="ARBA00022833"/>
    </source>
</evidence>
<dbReference type="PANTHER" id="PTHR46913">
    <property type="entry name" value="RING-H2 FINGER PROTEIN ATL16"/>
    <property type="match status" value="1"/>
</dbReference>
<keyword evidence="7" id="KW-0833">Ubl conjugation pathway</keyword>
<dbReference type="PANTHER" id="PTHR46913:SF23">
    <property type="entry name" value="E3 UBIQUITIN-PROTEIN LIGASE RHA4A-RELATED"/>
    <property type="match status" value="1"/>
</dbReference>
<keyword evidence="6 9" id="KW-0863">Zinc-finger</keyword>
<dbReference type="PROSITE" id="PS50089">
    <property type="entry name" value="ZF_RING_2"/>
    <property type="match status" value="1"/>
</dbReference>
<dbReference type="EMBL" id="JBBPBM010000335">
    <property type="protein sequence ID" value="KAK8497022.1"/>
    <property type="molecule type" value="Genomic_DNA"/>
</dbReference>
<organism evidence="12 13">
    <name type="scientific">Hibiscus sabdariffa</name>
    <name type="common">roselle</name>
    <dbReference type="NCBI Taxonomy" id="183260"/>
    <lineage>
        <taxon>Eukaryota</taxon>
        <taxon>Viridiplantae</taxon>
        <taxon>Streptophyta</taxon>
        <taxon>Embryophyta</taxon>
        <taxon>Tracheophyta</taxon>
        <taxon>Spermatophyta</taxon>
        <taxon>Magnoliopsida</taxon>
        <taxon>eudicotyledons</taxon>
        <taxon>Gunneridae</taxon>
        <taxon>Pentapetalae</taxon>
        <taxon>rosids</taxon>
        <taxon>malvids</taxon>
        <taxon>Malvales</taxon>
        <taxon>Malvaceae</taxon>
        <taxon>Malvoideae</taxon>
        <taxon>Hibiscus</taxon>
    </lineage>
</organism>
<evidence type="ECO:0000313" key="13">
    <source>
        <dbReference type="Proteomes" id="UP001472677"/>
    </source>
</evidence>
<evidence type="ECO:0000256" key="5">
    <source>
        <dbReference type="ARBA" id="ARBA00022723"/>
    </source>
</evidence>
<proteinExistence type="predicted"/>
<feature type="compositionally biased region" description="Polar residues" evidence="10">
    <location>
        <begin position="176"/>
        <end position="190"/>
    </location>
</feature>
<evidence type="ECO:0000256" key="10">
    <source>
        <dbReference type="SAM" id="MobiDB-lite"/>
    </source>
</evidence>
<keyword evidence="5" id="KW-0479">Metal-binding</keyword>
<dbReference type="InterPro" id="IPR024766">
    <property type="entry name" value="Znf_RING_H2"/>
</dbReference>
<keyword evidence="13" id="KW-1185">Reference proteome</keyword>
<evidence type="ECO:0000256" key="3">
    <source>
        <dbReference type="ARBA" id="ARBA00012483"/>
    </source>
</evidence>
<sequence length="197" mass="21971">MHKHKCSSGAVENSETLNEKMDYQTKVKLQQIHACGHTFHMDCIDHWLANQTTCPLCHLSVISSPKAPDKLAIIQAANIHESSHPVNRNGLDVQPVSQSFGEMQGVQPLEQTIEDTRVSQHTIDGQECVDQEREFRNTRDETNEHEGSRGTYGLVGRSETPPSHASNKMMGMGSDMSHQLSSPVITSPHPQNHHQLH</sequence>
<dbReference type="InterPro" id="IPR044600">
    <property type="entry name" value="ATL1/ATL16-like"/>
</dbReference>
<comment type="pathway">
    <text evidence="2">Protein modification; protein ubiquitination.</text>
</comment>
<protein>
    <recommendedName>
        <fullName evidence="3">RING-type E3 ubiquitin transferase</fullName>
        <ecNumber evidence="3">2.3.2.27</ecNumber>
    </recommendedName>
</protein>
<evidence type="ECO:0000256" key="6">
    <source>
        <dbReference type="ARBA" id="ARBA00022771"/>
    </source>
</evidence>
<dbReference type="Pfam" id="PF12678">
    <property type="entry name" value="zf-rbx1"/>
    <property type="match status" value="1"/>
</dbReference>
<dbReference type="EC" id="2.3.2.27" evidence="3"/>
<evidence type="ECO:0000256" key="4">
    <source>
        <dbReference type="ARBA" id="ARBA00022679"/>
    </source>
</evidence>
<dbReference type="SUPFAM" id="SSF57850">
    <property type="entry name" value="RING/U-box"/>
    <property type="match status" value="1"/>
</dbReference>
<evidence type="ECO:0000256" key="9">
    <source>
        <dbReference type="PROSITE-ProRule" id="PRU00175"/>
    </source>
</evidence>
<evidence type="ECO:0000313" key="12">
    <source>
        <dbReference type="EMBL" id="KAK8497022.1"/>
    </source>
</evidence>
<dbReference type="Gene3D" id="3.30.40.10">
    <property type="entry name" value="Zinc/RING finger domain, C3HC4 (zinc finger)"/>
    <property type="match status" value="1"/>
</dbReference>
<feature type="region of interest" description="Disordered" evidence="10">
    <location>
        <begin position="131"/>
        <end position="197"/>
    </location>
</feature>
<comment type="catalytic activity">
    <reaction evidence="1">
        <text>S-ubiquitinyl-[E2 ubiquitin-conjugating enzyme]-L-cysteine + [acceptor protein]-L-lysine = [E2 ubiquitin-conjugating enzyme]-L-cysteine + N(6)-ubiquitinyl-[acceptor protein]-L-lysine.</text>
        <dbReference type="EC" id="2.3.2.27"/>
    </reaction>
</comment>
<name>A0ABR2AT55_9ROSI</name>
<evidence type="ECO:0000256" key="7">
    <source>
        <dbReference type="ARBA" id="ARBA00022786"/>
    </source>
</evidence>
<evidence type="ECO:0000256" key="1">
    <source>
        <dbReference type="ARBA" id="ARBA00000900"/>
    </source>
</evidence>
<dbReference type="InterPro" id="IPR013083">
    <property type="entry name" value="Znf_RING/FYVE/PHD"/>
</dbReference>
<keyword evidence="4" id="KW-0808">Transferase</keyword>
<feature type="domain" description="RING-type" evidence="11">
    <location>
        <begin position="35"/>
        <end position="58"/>
    </location>
</feature>
<reference evidence="12 13" key="1">
    <citation type="journal article" date="2024" name="G3 (Bethesda)">
        <title>Genome assembly of Hibiscus sabdariffa L. provides insights into metabolisms of medicinal natural products.</title>
        <authorList>
            <person name="Kim T."/>
        </authorList>
    </citation>
    <scope>NUCLEOTIDE SEQUENCE [LARGE SCALE GENOMIC DNA]</scope>
    <source>
        <strain evidence="12">TK-2024</strain>
        <tissue evidence="12">Old leaves</tissue>
    </source>
</reference>
<evidence type="ECO:0000259" key="11">
    <source>
        <dbReference type="PROSITE" id="PS50089"/>
    </source>
</evidence>
<dbReference type="InterPro" id="IPR001841">
    <property type="entry name" value="Znf_RING"/>
</dbReference>
<dbReference type="Proteomes" id="UP001472677">
    <property type="component" value="Unassembled WGS sequence"/>
</dbReference>
<evidence type="ECO:0000256" key="2">
    <source>
        <dbReference type="ARBA" id="ARBA00004906"/>
    </source>
</evidence>
<feature type="compositionally biased region" description="Basic and acidic residues" evidence="10">
    <location>
        <begin position="131"/>
        <end position="148"/>
    </location>
</feature>
<keyword evidence="8" id="KW-0862">Zinc</keyword>